<protein>
    <submittedName>
        <fullName evidence="1">Uncharacterized protein</fullName>
    </submittedName>
</protein>
<sequence length="46" mass="4817">MSTINTSTTQPAKTDLASLYRPIGLKAVTAAHLMLKGKSATSKKIA</sequence>
<dbReference type="Proteomes" id="UP000249499">
    <property type="component" value="Chromosome"/>
</dbReference>
<organism evidence="1 2">
    <name type="scientific">Rhizobium tumorigenes</name>
    <dbReference type="NCBI Taxonomy" id="2041385"/>
    <lineage>
        <taxon>Bacteria</taxon>
        <taxon>Pseudomonadati</taxon>
        <taxon>Pseudomonadota</taxon>
        <taxon>Alphaproteobacteria</taxon>
        <taxon>Hyphomicrobiales</taxon>
        <taxon>Rhizobiaceae</taxon>
        <taxon>Rhizobium/Agrobacterium group</taxon>
        <taxon>Rhizobium</taxon>
    </lineage>
</organism>
<dbReference type="KEGG" id="rtu:PR017_04115"/>
<evidence type="ECO:0000313" key="1">
    <source>
        <dbReference type="EMBL" id="WFR96327.1"/>
    </source>
</evidence>
<proteinExistence type="predicted"/>
<accession>A0AAF1KR47</accession>
<name>A0AAF1KR47_9HYPH</name>
<keyword evidence="2" id="KW-1185">Reference proteome</keyword>
<dbReference type="RefSeq" id="WP_164498240.1">
    <property type="nucleotide sequence ID" value="NZ_CP117255.1"/>
</dbReference>
<dbReference type="EMBL" id="CP117255">
    <property type="protein sequence ID" value="WFR96327.1"/>
    <property type="molecule type" value="Genomic_DNA"/>
</dbReference>
<reference evidence="1 2" key="1">
    <citation type="journal article" date="2018" name="Sci. Rep.">
        <title>Rhizobium tumorigenes sp. nov., a novel plant tumorigenic bacterium isolated from cane gall tumors on thornless blackberry.</title>
        <authorList>
            <person name="Kuzmanovi N."/>
            <person name="Smalla K."/>
            <person name="Gronow S."/>
            <person name="PuBawska J."/>
        </authorList>
    </citation>
    <scope>NUCLEOTIDE SEQUENCE [LARGE SCALE GENOMIC DNA]</scope>
    <source>
        <strain evidence="1 2">1078</strain>
    </source>
</reference>
<gene>
    <name evidence="1" type="ORF">PR017_04115</name>
</gene>
<dbReference type="AlphaFoldDB" id="A0AAF1KR47"/>
<reference evidence="2" key="2">
    <citation type="journal article" date="2023" name="MicrobiologyOpen">
        <title>Genomics of the tumorigenes clade of the family Rhizobiaceae and description of Rhizobium rhododendri sp. nov.</title>
        <authorList>
            <person name="Kuzmanovic N."/>
            <person name="diCenzo G.C."/>
            <person name="Bunk B."/>
            <person name="Sproeer C."/>
            <person name="Fruehling A."/>
            <person name="Neumann-Schaal M."/>
            <person name="Overmann J."/>
            <person name="Smalla K."/>
        </authorList>
    </citation>
    <scope>NUCLEOTIDE SEQUENCE [LARGE SCALE GENOMIC DNA]</scope>
    <source>
        <strain evidence="2">1078</strain>
    </source>
</reference>
<evidence type="ECO:0000313" key="2">
    <source>
        <dbReference type="Proteomes" id="UP000249499"/>
    </source>
</evidence>